<dbReference type="Pfam" id="PF01011">
    <property type="entry name" value="PQQ"/>
    <property type="match status" value="1"/>
</dbReference>
<feature type="non-terminal residue" evidence="5">
    <location>
        <position position="1"/>
    </location>
</feature>
<comment type="similarity">
    <text evidence="2">Belongs to the bacterial PQQ dehydrogenase family.</text>
</comment>
<feature type="domain" description="Pyrrolo-quinoline quinone repeat" evidence="4">
    <location>
        <begin position="149"/>
        <end position="225"/>
    </location>
</feature>
<dbReference type="InterPro" id="IPR018391">
    <property type="entry name" value="PQQ_b-propeller_rpt"/>
</dbReference>
<evidence type="ECO:0000256" key="2">
    <source>
        <dbReference type="ARBA" id="ARBA00008156"/>
    </source>
</evidence>
<feature type="non-terminal residue" evidence="5">
    <location>
        <position position="264"/>
    </location>
</feature>
<evidence type="ECO:0000313" key="5">
    <source>
        <dbReference type="EMBL" id="SVD81107.1"/>
    </source>
</evidence>
<dbReference type="Gene3D" id="2.140.10.10">
    <property type="entry name" value="Quinoprotein alcohol dehydrogenase-like superfamily"/>
    <property type="match status" value="1"/>
</dbReference>
<gene>
    <name evidence="5" type="ORF">METZ01_LOCUS433961</name>
</gene>
<keyword evidence="3" id="KW-0560">Oxidoreductase</keyword>
<organism evidence="5">
    <name type="scientific">marine metagenome</name>
    <dbReference type="NCBI Taxonomy" id="408172"/>
    <lineage>
        <taxon>unclassified sequences</taxon>
        <taxon>metagenomes</taxon>
        <taxon>ecological metagenomes</taxon>
    </lineage>
</organism>
<dbReference type="InterPro" id="IPR002372">
    <property type="entry name" value="PQQ_rpt_dom"/>
</dbReference>
<reference evidence="5" key="1">
    <citation type="submission" date="2018-05" db="EMBL/GenBank/DDBJ databases">
        <authorList>
            <person name="Lanie J.A."/>
            <person name="Ng W.-L."/>
            <person name="Kazmierczak K.M."/>
            <person name="Andrzejewski T.M."/>
            <person name="Davidsen T.M."/>
            <person name="Wayne K.J."/>
            <person name="Tettelin H."/>
            <person name="Glass J.I."/>
            <person name="Rusch D."/>
            <person name="Podicherti R."/>
            <person name="Tsui H.-C.T."/>
            <person name="Winkler M.E."/>
        </authorList>
    </citation>
    <scope>NUCLEOTIDE SEQUENCE</scope>
</reference>
<evidence type="ECO:0000256" key="1">
    <source>
        <dbReference type="ARBA" id="ARBA00001931"/>
    </source>
</evidence>
<dbReference type="SMART" id="SM00564">
    <property type="entry name" value="PQQ"/>
    <property type="match status" value="2"/>
</dbReference>
<accession>A0A382YCR7</accession>
<comment type="cofactor">
    <cofactor evidence="1">
        <name>pyrroloquinoline quinone</name>
        <dbReference type="ChEBI" id="CHEBI:58442"/>
    </cofactor>
</comment>
<dbReference type="EMBL" id="UINC01174800">
    <property type="protein sequence ID" value="SVD81107.1"/>
    <property type="molecule type" value="Genomic_DNA"/>
</dbReference>
<evidence type="ECO:0000256" key="3">
    <source>
        <dbReference type="ARBA" id="ARBA00023002"/>
    </source>
</evidence>
<dbReference type="AlphaFoldDB" id="A0A382YCR7"/>
<name>A0A382YCR7_9ZZZZ</name>
<dbReference type="GO" id="GO:0016491">
    <property type="term" value="F:oxidoreductase activity"/>
    <property type="evidence" value="ECO:0007669"/>
    <property type="project" value="UniProtKB-KW"/>
</dbReference>
<protein>
    <recommendedName>
        <fullName evidence="4">Pyrrolo-quinoline quinone repeat domain-containing protein</fullName>
    </recommendedName>
</protein>
<dbReference type="SUPFAM" id="SSF50998">
    <property type="entry name" value="Quinoprotein alcohol dehydrogenase-like"/>
    <property type="match status" value="1"/>
</dbReference>
<dbReference type="InterPro" id="IPR011047">
    <property type="entry name" value="Quinoprotein_ADH-like_sf"/>
</dbReference>
<proteinExistence type="inferred from homology"/>
<sequence>QHLPGETLDMDEVFERILVEYDDRRSVFTMGKMGVLWELELETGQFRSAKDLGYQTFADVDTTTGKVTYREGMDPILVEEVFWCPSTAGFKSWRAMSYHPKRETFFIPINLNCETAVFGPVEKVSGGGGTGPVRRKNHVHPASPDQLGELLAMNMRTGEVQWRFRTRTPINTAALTTAGDVVIAGDWDRHLYVFNAADGKVLWQTRLPTSLQGFPITYESGGQQFLAVPTGSGGGSWGTMLPAELTSERRKPQGGNAVYVFGLP</sequence>
<dbReference type="PANTHER" id="PTHR32303">
    <property type="entry name" value="QUINOPROTEIN ALCOHOL DEHYDROGENASE (CYTOCHROME C)"/>
    <property type="match status" value="1"/>
</dbReference>
<evidence type="ECO:0000259" key="4">
    <source>
        <dbReference type="Pfam" id="PF01011"/>
    </source>
</evidence>